<dbReference type="Pfam" id="PF02958">
    <property type="entry name" value="EcKL"/>
    <property type="match status" value="1"/>
</dbReference>
<accession>A0A1B0DD47</accession>
<dbReference type="EnsemblMetazoa" id="PPAI005818-RA">
    <property type="protein sequence ID" value="PPAI005818-PA"/>
    <property type="gene ID" value="PPAI005818"/>
</dbReference>
<dbReference type="RefSeq" id="XP_055698677.1">
    <property type="nucleotide sequence ID" value="XM_055842702.1"/>
</dbReference>
<dbReference type="RefSeq" id="XP_055698668.1">
    <property type="nucleotide sequence ID" value="XM_055842693.1"/>
</dbReference>
<evidence type="ECO:0000259" key="1">
    <source>
        <dbReference type="SMART" id="SM00587"/>
    </source>
</evidence>
<dbReference type="AlphaFoldDB" id="A0A1B0DD47"/>
<dbReference type="GeneID" id="129799072"/>
<dbReference type="EMBL" id="AJVK01014336">
    <property type="status" value="NOT_ANNOTATED_CDS"/>
    <property type="molecule type" value="Genomic_DNA"/>
</dbReference>
<dbReference type="InterPro" id="IPR004119">
    <property type="entry name" value="EcKL"/>
</dbReference>
<dbReference type="Gene3D" id="3.90.1200.10">
    <property type="match status" value="1"/>
</dbReference>
<name>A0A1B0DD47_PHLPP</name>
<dbReference type="VEuPathDB" id="VectorBase:PPAPM1_001194"/>
<dbReference type="SMART" id="SM00587">
    <property type="entry name" value="CHK"/>
    <property type="match status" value="1"/>
</dbReference>
<organism evidence="2 3">
    <name type="scientific">Phlebotomus papatasi</name>
    <name type="common">Sandfly</name>
    <dbReference type="NCBI Taxonomy" id="29031"/>
    <lineage>
        <taxon>Eukaryota</taxon>
        <taxon>Metazoa</taxon>
        <taxon>Ecdysozoa</taxon>
        <taxon>Arthropoda</taxon>
        <taxon>Hexapoda</taxon>
        <taxon>Insecta</taxon>
        <taxon>Pterygota</taxon>
        <taxon>Neoptera</taxon>
        <taxon>Endopterygota</taxon>
        <taxon>Diptera</taxon>
        <taxon>Nematocera</taxon>
        <taxon>Psychodoidea</taxon>
        <taxon>Psychodidae</taxon>
        <taxon>Phlebotomus</taxon>
        <taxon>Phlebotomus</taxon>
    </lineage>
</organism>
<dbReference type="InterPro" id="IPR011009">
    <property type="entry name" value="Kinase-like_dom_sf"/>
</dbReference>
<protein>
    <recommendedName>
        <fullName evidence="1">CHK kinase-like domain-containing protein</fullName>
    </recommendedName>
</protein>
<evidence type="ECO:0000313" key="3">
    <source>
        <dbReference type="Proteomes" id="UP000092462"/>
    </source>
</evidence>
<dbReference type="VEuPathDB" id="VectorBase:PPAI005818"/>
<feature type="domain" description="CHK kinase-like" evidence="1">
    <location>
        <begin position="163"/>
        <end position="356"/>
    </location>
</feature>
<dbReference type="InterPro" id="IPR015897">
    <property type="entry name" value="CHK_kinase-like"/>
</dbReference>
<reference evidence="2" key="1">
    <citation type="submission" date="2022-08" db="UniProtKB">
        <authorList>
            <consortium name="EnsemblMetazoa"/>
        </authorList>
    </citation>
    <scope>IDENTIFICATION</scope>
    <source>
        <strain evidence="2">Israel</strain>
    </source>
</reference>
<dbReference type="KEGG" id="ppap:129799072"/>
<keyword evidence="3" id="KW-1185">Reference proteome</keyword>
<dbReference type="OrthoDB" id="191037at2759"/>
<proteinExistence type="predicted"/>
<dbReference type="Proteomes" id="UP000092462">
    <property type="component" value="Unassembled WGS sequence"/>
</dbReference>
<dbReference type="EMBL" id="AJVK01014337">
    <property type="status" value="NOT_ANNOTATED_CDS"/>
    <property type="molecule type" value="Genomic_DNA"/>
</dbReference>
<evidence type="ECO:0000313" key="2">
    <source>
        <dbReference type="EnsemblMetazoa" id="PPAI005818-PA"/>
    </source>
</evidence>
<dbReference type="PANTHER" id="PTHR11012:SF58">
    <property type="entry name" value="CHK KINASE-LIKE DOMAIN-CONTAINING PROTEIN"/>
    <property type="match status" value="1"/>
</dbReference>
<sequence length="424" mass="48406">MSDTEEDSTSSDSWPVNEDWLIDIIKEHHRTASNIKITDFSVKPGSHDGVSNLSDILAVSVDYDIENETVDGARLEIIIKLLPHDPFSRYFVTEAQFDLREIKFYTKILPDLLEFQKNNLASGETPLRISVPKCLHTHYVAGSLHTTEHQHEENSPEPPESILVLQDMRPFGYKSAHFIKGLTLDEAESAIRAIAAVHALSLGLKTKHKIDLNEKYPFLFQTARATDSYQQLVEQGLPQLTRFLERQPGHQKELQALTDIRPNTRSLIANLLQPLEPMGLITHTDFWCNNLLFRESIQPESEDNCVILDWQMVTYSRPTNDIALLLISSLPSHIRREYTSKLLDLYYNTMKINCAKFSIDLETDLQYDREKLQRDYKKSQLLALLLCVGSVDVAIGNVEAEQRLLDVLQDFYAEGILTLDAELI</sequence>
<dbReference type="PANTHER" id="PTHR11012">
    <property type="entry name" value="PROTEIN KINASE-LIKE DOMAIN-CONTAINING"/>
    <property type="match status" value="1"/>
</dbReference>
<dbReference type="SUPFAM" id="SSF56112">
    <property type="entry name" value="Protein kinase-like (PK-like)"/>
    <property type="match status" value="1"/>
</dbReference>